<dbReference type="PROSITE" id="PS01174">
    <property type="entry name" value="LIPASE_GDXG_SER"/>
    <property type="match status" value="1"/>
</dbReference>
<dbReference type="Pfam" id="PF07859">
    <property type="entry name" value="Abhydrolase_3"/>
    <property type="match status" value="2"/>
</dbReference>
<dbReference type="PANTHER" id="PTHR23025:SF3">
    <property type="entry name" value="HORMONE-SENSITIVE LIPASE"/>
    <property type="match status" value="1"/>
</dbReference>
<evidence type="ECO:0000256" key="1">
    <source>
        <dbReference type="PROSITE-ProRule" id="PRU10038"/>
    </source>
</evidence>
<dbReference type="Pfam" id="PF06350">
    <property type="entry name" value="HSL_N"/>
    <property type="match status" value="1"/>
</dbReference>
<feature type="compositionally biased region" description="Polar residues" evidence="2">
    <location>
        <begin position="519"/>
        <end position="545"/>
    </location>
</feature>
<dbReference type="AlphaFoldDB" id="A0A6J2JB53"/>
<dbReference type="GO" id="GO:0005829">
    <property type="term" value="C:cytosol"/>
    <property type="evidence" value="ECO:0007669"/>
    <property type="project" value="TreeGrafter"/>
</dbReference>
<dbReference type="GeneID" id="114239644"/>
<proteinExistence type="predicted"/>
<reference evidence="6" key="1">
    <citation type="submission" date="2025-08" db="UniProtKB">
        <authorList>
            <consortium name="RefSeq"/>
        </authorList>
    </citation>
    <scope>IDENTIFICATION</scope>
    <source>
        <tissue evidence="6">Silk gland</tissue>
    </source>
</reference>
<dbReference type="CTD" id="37289"/>
<dbReference type="GO" id="GO:0019433">
    <property type="term" value="P:triglyceride catabolic process"/>
    <property type="evidence" value="ECO:0007669"/>
    <property type="project" value="TreeGrafter"/>
</dbReference>
<dbReference type="InterPro" id="IPR013094">
    <property type="entry name" value="AB_hydrolase_3"/>
</dbReference>
<feature type="region of interest" description="Disordered" evidence="2">
    <location>
        <begin position="507"/>
        <end position="604"/>
    </location>
</feature>
<evidence type="ECO:0000259" key="3">
    <source>
        <dbReference type="Pfam" id="PF06350"/>
    </source>
</evidence>
<name>A0A6J2JB53_BOMMA</name>
<gene>
    <name evidence="6" type="primary">LOC114239644</name>
</gene>
<feature type="compositionally biased region" description="Basic and acidic residues" evidence="2">
    <location>
        <begin position="565"/>
        <end position="577"/>
    </location>
</feature>
<dbReference type="GO" id="GO:0004806">
    <property type="term" value="F:triacylglycerol lipase activity"/>
    <property type="evidence" value="ECO:0007669"/>
    <property type="project" value="TreeGrafter"/>
</dbReference>
<dbReference type="InterPro" id="IPR029058">
    <property type="entry name" value="AB_hydrolase_fold"/>
</dbReference>
<dbReference type="PANTHER" id="PTHR23025">
    <property type="entry name" value="TRIACYLGLYCEROL LIPASE"/>
    <property type="match status" value="1"/>
</dbReference>
<evidence type="ECO:0000256" key="2">
    <source>
        <dbReference type="SAM" id="MobiDB-lite"/>
    </source>
</evidence>
<evidence type="ECO:0000313" key="5">
    <source>
        <dbReference type="Proteomes" id="UP000504629"/>
    </source>
</evidence>
<dbReference type="OrthoDB" id="408631at2759"/>
<sequence length="864" mass="95730">MRLKFITRGVRFASSTLKIMEFSDPPASASYCCAESNDGIPPTFAMYEALKDSCQNNATFFKPDDTENGQRLYQGFMTLSDHIETVWPLVDHVRKVAPQYDFDTKSPGNGYRSFVSVVDSCVLYSLKLSRQVSTGREALLFRKSHFVKEIESCGQLLASLGTCLHHLQTLLGWAPPGELFPTEHHTPEELFSQADTINQYCFYGRCLGFQFIPSMRGILKGISICMAGFSEAYYCHGNVISSVWTGGQYLINPELRARRIVNISQSASIEFCKAFWFLAESEIMKRVPSLMSSTVAVNKIITIPPEPLTVTTLEDKEITVLPPTVHIGLQGLNIRLISVNKRVGMAGESSSSLPPSDGVLFHCHGGGFVAQSSKSHETYLRDWAAKLNVPIMSIDYSLAPQAPFPRALEEVYYAYCWLLNNFKTVGTTGKRIVFAGDSAGANLVAACTVKILSTGLRKPDGMFLAYAPLNVNFVPSPARLLCLMDPILPFGFMMRCLKAYASPNMSGYSKDSKDDKENNQSVLPNTTSTPSDTNGFLKVSQSQEGISEGPSSFEEVSPSDLAELQAHKSGSERRKSSDTTISAASLQSEHTVTGTTPPEDKSQQYVTDFLERYVLDSDTDSEGRKLNKAPNNDVSQRYWICIRTRAQSRRLMRMHRASYPLGRDDLKCVCHVCNREIESENSSTLVAEKPLTVPTEEEGPDNRMKIKTRISEAATGFMGAMQTRLAYITGSSAIVRPTQEDLAVRTNLDALIARSPSEEFIFSVPRDPYLSPYWADDELLKMFPPVRILTVHLDPCLDDCVMFAKKLKTLGNVVGIEVLEGLPHGFLNFSLMVKEANEGSKLCVERMKQLFDLDAAPAAADNQL</sequence>
<dbReference type="KEGG" id="bman:114239644"/>
<feature type="compositionally biased region" description="Polar residues" evidence="2">
    <location>
        <begin position="578"/>
        <end position="596"/>
    </location>
</feature>
<protein>
    <submittedName>
        <fullName evidence="6">Hormone-sensitive lipase</fullName>
    </submittedName>
</protein>
<dbReference type="GO" id="GO:0008203">
    <property type="term" value="P:cholesterol metabolic process"/>
    <property type="evidence" value="ECO:0007669"/>
    <property type="project" value="InterPro"/>
</dbReference>
<dbReference type="Proteomes" id="UP000504629">
    <property type="component" value="Unplaced"/>
</dbReference>
<organism evidence="5 6">
    <name type="scientific">Bombyx mandarina</name>
    <name type="common">Wild silk moth</name>
    <name type="synonym">Wild silkworm</name>
    <dbReference type="NCBI Taxonomy" id="7092"/>
    <lineage>
        <taxon>Eukaryota</taxon>
        <taxon>Metazoa</taxon>
        <taxon>Ecdysozoa</taxon>
        <taxon>Arthropoda</taxon>
        <taxon>Hexapoda</taxon>
        <taxon>Insecta</taxon>
        <taxon>Pterygota</taxon>
        <taxon>Neoptera</taxon>
        <taxon>Endopterygota</taxon>
        <taxon>Lepidoptera</taxon>
        <taxon>Glossata</taxon>
        <taxon>Ditrysia</taxon>
        <taxon>Bombycoidea</taxon>
        <taxon>Bombycidae</taxon>
        <taxon>Bombycinae</taxon>
        <taxon>Bombyx</taxon>
    </lineage>
</organism>
<dbReference type="InterPro" id="IPR010468">
    <property type="entry name" value="HSL_N"/>
</dbReference>
<dbReference type="RefSeq" id="XP_028025749.1">
    <property type="nucleotide sequence ID" value="XM_028169948.1"/>
</dbReference>
<feature type="active site" evidence="1">
    <location>
        <position position="438"/>
    </location>
</feature>
<dbReference type="SUPFAM" id="SSF53474">
    <property type="entry name" value="alpha/beta-Hydrolases"/>
    <property type="match status" value="1"/>
</dbReference>
<dbReference type="InterPro" id="IPR033140">
    <property type="entry name" value="Lipase_GDXG_put_SER_AS"/>
</dbReference>
<keyword evidence="5" id="KW-1185">Reference proteome</keyword>
<dbReference type="Gene3D" id="3.40.50.1820">
    <property type="entry name" value="alpha/beta hydrolase"/>
    <property type="match status" value="2"/>
</dbReference>
<evidence type="ECO:0000313" key="6">
    <source>
        <dbReference type="RefSeq" id="XP_028025749.1"/>
    </source>
</evidence>
<feature type="domain" description="Alpha/beta hydrolase fold-3" evidence="4">
    <location>
        <begin position="361"/>
        <end position="502"/>
    </location>
</feature>
<feature type="domain" description="Alpha/beta hydrolase fold-3" evidence="4">
    <location>
        <begin position="766"/>
        <end position="827"/>
    </location>
</feature>
<accession>A0A6J2JB53</accession>
<evidence type="ECO:0000259" key="4">
    <source>
        <dbReference type="Pfam" id="PF07859"/>
    </source>
</evidence>
<feature type="domain" description="Hormone-sensitive lipase N-terminal" evidence="3">
    <location>
        <begin position="46"/>
        <end position="345"/>
    </location>
</feature>
<dbReference type="GO" id="GO:0004771">
    <property type="term" value="F:sterol ester esterase activity"/>
    <property type="evidence" value="ECO:0007669"/>
    <property type="project" value="TreeGrafter"/>
</dbReference>